<evidence type="ECO:0000313" key="1">
    <source>
        <dbReference type="EMBL" id="AMB17227.1"/>
    </source>
</evidence>
<organism evidence="1 2">
    <name type="scientific">Mycobacterium phage Weiss13</name>
    <dbReference type="NCBI Taxonomy" id="1784843"/>
    <lineage>
        <taxon>Viruses</taxon>
        <taxon>Duplodnaviria</taxon>
        <taxon>Heunggongvirae</taxon>
        <taxon>Uroviricota</taxon>
        <taxon>Caudoviricetes</taxon>
        <taxon>Papyrusvirus</taxon>
        <taxon>Papyrusvirus send513</taxon>
    </lineage>
</organism>
<dbReference type="Proteomes" id="UP000224265">
    <property type="component" value="Segment"/>
</dbReference>
<reference evidence="1 2" key="1">
    <citation type="submission" date="2015-08" db="EMBL/GenBank/DDBJ databases">
        <authorList>
            <person name="Adams C.A."/>
            <person name="Ardeshna N.S."/>
            <person name="Badithe A.V."/>
            <person name="Badrani J.H."/>
            <person name="Birkholz E.A."/>
            <person name="Butler M."/>
            <person name="Chu A."/>
            <person name="Farmer C.N."/>
            <person name="Frischer G.M."/>
            <person name="Hsieh L.Y."/>
            <person name="Jackson K.B."/>
            <person name="Kagy D.N."/>
            <person name="Kendall J.C."/>
            <person name="Lin C.Y."/>
            <person name="Morgan M.N."/>
            <person name="Nachnani R."/>
            <person name="Nadeau S.M."/>
            <person name="Parikh M."/>
            <person name="Perez M.V."/>
            <person name="Peters C.E."/>
            <person name="Pogliano J."/>
            <person name="Popescu N.I."/>
            <person name="Shiao R."/>
            <person name="Song C.L."/>
            <person name="Ting J.M."/>
            <person name="Udani D.R."/>
            <person name="Waller L.B."/>
            <person name="Wang A.Y."/>
            <person name="Wu C.E."/>
            <person name="Yang A.B."/>
            <person name="Yao J."/>
            <person name="Zhang B.H."/>
            <person name="Anders K.R."/>
            <person name="Bradley K.W."/>
            <person name="Asai D.J."/>
            <person name="Bowman C.A."/>
            <person name="Russell D.A."/>
            <person name="Pope W.H."/>
            <person name="Jacobs-Sera D."/>
            <person name="Hendrix R.W."/>
            <person name="Hatfull G.F."/>
        </authorList>
    </citation>
    <scope>NUCLEOTIDE SEQUENCE [LARGE SCALE GENOMIC DNA]</scope>
</reference>
<name>A0A0Y0ACW1_9CAUD</name>
<accession>A0A0Y0ACW1</accession>
<dbReference type="EMBL" id="KT591076">
    <property type="protein sequence ID" value="AMB17227.1"/>
    <property type="molecule type" value="Genomic_DNA"/>
</dbReference>
<protein>
    <submittedName>
        <fullName evidence="1">Uncharacterized protein</fullName>
    </submittedName>
</protein>
<sequence>MIPDNFDSRPAFNRALTNAKEHGRMCPFGTGLSTDTMQAINAVAKAYPSATDDLVAQAQNAFQREVEQEALGLQ</sequence>
<evidence type="ECO:0000313" key="2">
    <source>
        <dbReference type="Proteomes" id="UP000224265"/>
    </source>
</evidence>
<gene>
    <name evidence="1" type="ORF">SEA_WEISS13_13</name>
</gene>
<proteinExistence type="predicted"/>